<accession>A0A7I8KJQ3</accession>
<feature type="region of interest" description="Disordered" evidence="1">
    <location>
        <begin position="201"/>
        <end position="235"/>
    </location>
</feature>
<feature type="compositionally biased region" description="Pro residues" evidence="1">
    <location>
        <begin position="207"/>
        <end position="218"/>
    </location>
</feature>
<proteinExistence type="predicted"/>
<feature type="compositionally biased region" description="Basic and acidic residues" evidence="1">
    <location>
        <begin position="219"/>
        <end position="235"/>
    </location>
</feature>
<protein>
    <submittedName>
        <fullName evidence="2">Uncharacterized protein</fullName>
    </submittedName>
</protein>
<dbReference type="CDD" id="cd01989">
    <property type="entry name" value="USP_STK_Ubox_N"/>
    <property type="match status" value="1"/>
</dbReference>
<gene>
    <name evidence="2" type="ORF">SI8410_06008556</name>
</gene>
<evidence type="ECO:0000313" key="2">
    <source>
        <dbReference type="EMBL" id="CAA7397891.1"/>
    </source>
</evidence>
<feature type="compositionally biased region" description="Acidic residues" evidence="1">
    <location>
        <begin position="1"/>
        <end position="15"/>
    </location>
</feature>
<evidence type="ECO:0000256" key="1">
    <source>
        <dbReference type="SAM" id="MobiDB-lite"/>
    </source>
</evidence>
<organism evidence="2 3">
    <name type="scientific">Spirodela intermedia</name>
    <name type="common">Intermediate duckweed</name>
    <dbReference type="NCBI Taxonomy" id="51605"/>
    <lineage>
        <taxon>Eukaryota</taxon>
        <taxon>Viridiplantae</taxon>
        <taxon>Streptophyta</taxon>
        <taxon>Embryophyta</taxon>
        <taxon>Tracheophyta</taxon>
        <taxon>Spermatophyta</taxon>
        <taxon>Magnoliopsida</taxon>
        <taxon>Liliopsida</taxon>
        <taxon>Araceae</taxon>
        <taxon>Lemnoideae</taxon>
        <taxon>Spirodela</taxon>
    </lineage>
</organism>
<dbReference type="PANTHER" id="PTHR47382">
    <property type="entry name" value="U-BOX DOMAIN-CONTAINING PROTEIN 52-LIKE"/>
    <property type="match status" value="1"/>
</dbReference>
<dbReference type="AlphaFoldDB" id="A0A7I8KJQ3"/>
<dbReference type="OrthoDB" id="1654852at2759"/>
<evidence type="ECO:0000313" key="3">
    <source>
        <dbReference type="Proteomes" id="UP000663760"/>
    </source>
</evidence>
<dbReference type="EMBL" id="LR746269">
    <property type="protein sequence ID" value="CAA7397891.1"/>
    <property type="molecule type" value="Genomic_DNA"/>
</dbReference>
<dbReference type="PANTHER" id="PTHR47382:SF3">
    <property type="entry name" value="ADENINE NUCLEOTIDE ALPHA HYDROLASES-LIKE SUPERFAMILY PROTEIN"/>
    <property type="match status" value="1"/>
</dbReference>
<name>A0A7I8KJQ3_SPIIN</name>
<sequence length="251" mass="27053">MEESGEGEGMWEIEEVGSAGGGESRRRELQGGGGGEGGSDLYVAVGKGSSSMGALSWALKHVAKPKDFVYLIHVYPEVRNIPTPLGMLPRNQVTPEQVESYMSLERSKRIQLLQPFLKLGDASKVIMDTLLIESDLIANAIVELIPVLHIRRLFMGISKSNIRAMRKGAGKSGQVLRNAPEYCQVTVISEGGEVRASTTDDYTAAAAPPPTPPTPPPETARKGDDSGGAERLDEPRSSDMAICVCFPRKFL</sequence>
<dbReference type="Proteomes" id="UP000663760">
    <property type="component" value="Chromosome 6"/>
</dbReference>
<dbReference type="Gene3D" id="3.40.50.620">
    <property type="entry name" value="HUPs"/>
    <property type="match status" value="1"/>
</dbReference>
<feature type="region of interest" description="Disordered" evidence="1">
    <location>
        <begin position="1"/>
        <end position="34"/>
    </location>
</feature>
<reference evidence="2" key="1">
    <citation type="submission" date="2020-02" db="EMBL/GenBank/DDBJ databases">
        <authorList>
            <person name="Scholz U."/>
            <person name="Mascher M."/>
            <person name="Fiebig A."/>
        </authorList>
    </citation>
    <scope>NUCLEOTIDE SEQUENCE</scope>
</reference>
<dbReference type="SUPFAM" id="SSF52402">
    <property type="entry name" value="Adenine nucleotide alpha hydrolases-like"/>
    <property type="match status" value="1"/>
</dbReference>
<keyword evidence="3" id="KW-1185">Reference proteome</keyword>
<dbReference type="InterPro" id="IPR014729">
    <property type="entry name" value="Rossmann-like_a/b/a_fold"/>
</dbReference>